<sequence>MPQLSTLQDWQSAYAQGQFKLDDLYDYVGSISNDDYAWIEIASKTQLQAQIELLVNQDPAQFPLYGIPFAVKDNIDV</sequence>
<evidence type="ECO:0000313" key="1">
    <source>
        <dbReference type="EMBL" id="HCK30079.1"/>
    </source>
</evidence>
<evidence type="ECO:0000313" key="2">
    <source>
        <dbReference type="Proteomes" id="UP000263596"/>
    </source>
</evidence>
<dbReference type="InterPro" id="IPR036928">
    <property type="entry name" value="AS_sf"/>
</dbReference>
<organism evidence="1 2">
    <name type="scientific">Acinetobacter ursingii</name>
    <dbReference type="NCBI Taxonomy" id="108980"/>
    <lineage>
        <taxon>Bacteria</taxon>
        <taxon>Pseudomonadati</taxon>
        <taxon>Pseudomonadota</taxon>
        <taxon>Gammaproteobacteria</taxon>
        <taxon>Moraxellales</taxon>
        <taxon>Moraxellaceae</taxon>
        <taxon>Acinetobacter</taxon>
    </lineage>
</organism>
<gene>
    <name evidence="1" type="ORF">DHW29_07745</name>
</gene>
<name>A0A3D2SKV2_9GAMM</name>
<dbReference type="Proteomes" id="UP000263596">
    <property type="component" value="Unassembled WGS sequence"/>
</dbReference>
<comment type="caution">
    <text evidence="1">The sequence shown here is derived from an EMBL/GenBank/DDBJ whole genome shotgun (WGS) entry which is preliminary data.</text>
</comment>
<dbReference type="EMBL" id="DPVE01000141">
    <property type="protein sequence ID" value="HCK30079.1"/>
    <property type="molecule type" value="Genomic_DNA"/>
</dbReference>
<protein>
    <submittedName>
        <fullName evidence="1">Allophanate hydrolase</fullName>
    </submittedName>
</protein>
<feature type="non-terminal residue" evidence="1">
    <location>
        <position position="77"/>
    </location>
</feature>
<reference evidence="1 2" key="1">
    <citation type="journal article" date="2018" name="Nat. Biotechnol.">
        <title>A standardized bacterial taxonomy based on genome phylogeny substantially revises the tree of life.</title>
        <authorList>
            <person name="Parks D.H."/>
            <person name="Chuvochina M."/>
            <person name="Waite D.W."/>
            <person name="Rinke C."/>
            <person name="Skarshewski A."/>
            <person name="Chaumeil P.A."/>
            <person name="Hugenholtz P."/>
        </authorList>
    </citation>
    <scope>NUCLEOTIDE SEQUENCE [LARGE SCALE GENOMIC DNA]</scope>
    <source>
        <strain evidence="1">UBA9669</strain>
    </source>
</reference>
<keyword evidence="1" id="KW-0378">Hydrolase</keyword>
<proteinExistence type="predicted"/>
<accession>A0A3D2SKV2</accession>
<dbReference type="AlphaFoldDB" id="A0A3D2SKV2"/>
<dbReference type="SUPFAM" id="SSF75304">
    <property type="entry name" value="Amidase signature (AS) enzymes"/>
    <property type="match status" value="1"/>
</dbReference>
<dbReference type="Gene3D" id="3.90.1300.10">
    <property type="entry name" value="Amidase signature (AS) domain"/>
    <property type="match status" value="1"/>
</dbReference>
<dbReference type="GO" id="GO:0016787">
    <property type="term" value="F:hydrolase activity"/>
    <property type="evidence" value="ECO:0007669"/>
    <property type="project" value="UniProtKB-KW"/>
</dbReference>